<keyword evidence="1" id="KW-0472">Membrane</keyword>
<sequence>MRGRPSYLIVLVGSGYIGAIIALSVCWHLGLLLALLAAPAGGSLGVFVAALLLYLRERLTSTRPTSAVSRTAAGIKDAAL</sequence>
<evidence type="ECO:0000313" key="2">
    <source>
        <dbReference type="EMBL" id="MDN3572530.1"/>
    </source>
</evidence>
<dbReference type="EMBL" id="JAUFPT010000059">
    <property type="protein sequence ID" value="MDN3572530.1"/>
    <property type="molecule type" value="Genomic_DNA"/>
</dbReference>
<keyword evidence="1" id="KW-0812">Transmembrane</keyword>
<comment type="caution">
    <text evidence="2">The sequence shown here is derived from an EMBL/GenBank/DDBJ whole genome shotgun (WGS) entry which is preliminary data.</text>
</comment>
<protein>
    <submittedName>
        <fullName evidence="2">Uncharacterized protein</fullName>
    </submittedName>
</protein>
<gene>
    <name evidence="2" type="ORF">QWZ18_18095</name>
</gene>
<feature type="transmembrane region" description="Helical" evidence="1">
    <location>
        <begin position="31"/>
        <end position="55"/>
    </location>
</feature>
<organism evidence="2 3">
    <name type="scientific">Methylobacterium longum</name>
    <dbReference type="NCBI Taxonomy" id="767694"/>
    <lineage>
        <taxon>Bacteria</taxon>
        <taxon>Pseudomonadati</taxon>
        <taxon>Pseudomonadota</taxon>
        <taxon>Alphaproteobacteria</taxon>
        <taxon>Hyphomicrobiales</taxon>
        <taxon>Methylobacteriaceae</taxon>
        <taxon>Methylobacterium</taxon>
    </lineage>
</organism>
<accession>A0ABT8ASH4</accession>
<feature type="transmembrane region" description="Helical" evidence="1">
    <location>
        <begin position="7"/>
        <end position="25"/>
    </location>
</feature>
<reference evidence="3" key="1">
    <citation type="journal article" date="2019" name="Int. J. Syst. Evol. Microbiol.">
        <title>The Global Catalogue of Microorganisms (GCM) 10K type strain sequencing project: providing services to taxonomists for standard genome sequencing and annotation.</title>
        <authorList>
            <consortium name="The Broad Institute Genomics Platform"/>
            <consortium name="The Broad Institute Genome Sequencing Center for Infectious Disease"/>
            <person name="Wu L."/>
            <person name="Ma J."/>
        </authorList>
    </citation>
    <scope>NUCLEOTIDE SEQUENCE [LARGE SCALE GENOMIC DNA]</scope>
    <source>
        <strain evidence="3">CECT 7806</strain>
    </source>
</reference>
<dbReference type="Proteomes" id="UP001244297">
    <property type="component" value="Unassembled WGS sequence"/>
</dbReference>
<evidence type="ECO:0000313" key="3">
    <source>
        <dbReference type="Proteomes" id="UP001244297"/>
    </source>
</evidence>
<keyword evidence="3" id="KW-1185">Reference proteome</keyword>
<name>A0ABT8ASH4_9HYPH</name>
<dbReference type="RefSeq" id="WP_238292253.1">
    <property type="nucleotide sequence ID" value="NZ_BPQS01000052.1"/>
</dbReference>
<keyword evidence="1" id="KW-1133">Transmembrane helix</keyword>
<evidence type="ECO:0000256" key="1">
    <source>
        <dbReference type="SAM" id="Phobius"/>
    </source>
</evidence>
<proteinExistence type="predicted"/>